<keyword evidence="5 9" id="KW-0560">Oxidoreductase</keyword>
<dbReference type="InterPro" id="IPR017972">
    <property type="entry name" value="Cyt_P450_CS"/>
</dbReference>
<evidence type="ECO:0000256" key="8">
    <source>
        <dbReference type="PIRSR" id="PIRSR602401-1"/>
    </source>
</evidence>
<keyword evidence="7 9" id="KW-0503">Monooxygenase</keyword>
<dbReference type="InterPro" id="IPR050479">
    <property type="entry name" value="CYP11_CYP27_families"/>
</dbReference>
<dbReference type="PRINTS" id="PR00463">
    <property type="entry name" value="EP450I"/>
</dbReference>
<accession>A0A3S3P737</accession>
<evidence type="ECO:0000256" key="6">
    <source>
        <dbReference type="ARBA" id="ARBA00023004"/>
    </source>
</evidence>
<reference evidence="10 11" key="1">
    <citation type="journal article" date="2018" name="Gigascience">
        <title>Genomes of trombidid mites reveal novel predicted allergens and laterally-transferred genes associated with secondary metabolism.</title>
        <authorList>
            <person name="Dong X."/>
            <person name="Chaisiri K."/>
            <person name="Xia D."/>
            <person name="Armstrong S.D."/>
            <person name="Fang Y."/>
            <person name="Donnelly M.J."/>
            <person name="Kadowaki T."/>
            <person name="McGarry J.W."/>
            <person name="Darby A.C."/>
            <person name="Makepeace B.L."/>
        </authorList>
    </citation>
    <scope>NUCLEOTIDE SEQUENCE [LARGE SCALE GENOMIC DNA]</scope>
    <source>
        <strain evidence="10">UoL-WK</strain>
    </source>
</reference>
<dbReference type="GO" id="GO:0005506">
    <property type="term" value="F:iron ion binding"/>
    <property type="evidence" value="ECO:0007669"/>
    <property type="project" value="InterPro"/>
</dbReference>
<name>A0A3S3P737_9ACAR</name>
<dbReference type="Proteomes" id="UP000285301">
    <property type="component" value="Unassembled WGS sequence"/>
</dbReference>
<feature type="binding site" description="axial binding residue" evidence="8">
    <location>
        <position position="512"/>
    </location>
    <ligand>
        <name>heme</name>
        <dbReference type="ChEBI" id="CHEBI:30413"/>
    </ligand>
    <ligandPart>
        <name>Fe</name>
        <dbReference type="ChEBI" id="CHEBI:18248"/>
    </ligandPart>
</feature>
<keyword evidence="4 8" id="KW-0479">Metal-binding</keyword>
<dbReference type="GO" id="GO:0016705">
    <property type="term" value="F:oxidoreductase activity, acting on paired donors, with incorporation or reduction of molecular oxygen"/>
    <property type="evidence" value="ECO:0007669"/>
    <property type="project" value="InterPro"/>
</dbReference>
<evidence type="ECO:0000256" key="2">
    <source>
        <dbReference type="ARBA" id="ARBA00010617"/>
    </source>
</evidence>
<dbReference type="InterPro" id="IPR002401">
    <property type="entry name" value="Cyt_P450_E_grp-I"/>
</dbReference>
<comment type="cofactor">
    <cofactor evidence="1 8">
        <name>heme</name>
        <dbReference type="ChEBI" id="CHEBI:30413"/>
    </cofactor>
</comment>
<evidence type="ECO:0000256" key="5">
    <source>
        <dbReference type="ARBA" id="ARBA00023002"/>
    </source>
</evidence>
<dbReference type="PRINTS" id="PR00385">
    <property type="entry name" value="P450"/>
</dbReference>
<dbReference type="AlphaFoldDB" id="A0A3S3P737"/>
<dbReference type="OrthoDB" id="3945418at2759"/>
<dbReference type="PROSITE" id="PS00086">
    <property type="entry name" value="CYTOCHROME_P450"/>
    <property type="match status" value="1"/>
</dbReference>
<dbReference type="InterPro" id="IPR001128">
    <property type="entry name" value="Cyt_P450"/>
</dbReference>
<evidence type="ECO:0000313" key="10">
    <source>
        <dbReference type="EMBL" id="RWS16315.1"/>
    </source>
</evidence>
<evidence type="ECO:0000313" key="11">
    <source>
        <dbReference type="Proteomes" id="UP000285301"/>
    </source>
</evidence>
<comment type="caution">
    <text evidence="10">The sequence shown here is derived from an EMBL/GenBank/DDBJ whole genome shotgun (WGS) entry which is preliminary data.</text>
</comment>
<dbReference type="GO" id="GO:0020037">
    <property type="term" value="F:heme binding"/>
    <property type="evidence" value="ECO:0007669"/>
    <property type="project" value="InterPro"/>
</dbReference>
<keyword evidence="3 8" id="KW-0349">Heme</keyword>
<gene>
    <name evidence="10" type="ORF">B4U79_08034</name>
</gene>
<dbReference type="PANTHER" id="PTHR24279:SF120">
    <property type="entry name" value="CYTOCHROME P450"/>
    <property type="match status" value="1"/>
</dbReference>
<dbReference type="GO" id="GO:0004497">
    <property type="term" value="F:monooxygenase activity"/>
    <property type="evidence" value="ECO:0007669"/>
    <property type="project" value="UniProtKB-KW"/>
</dbReference>
<dbReference type="CDD" id="cd11054">
    <property type="entry name" value="CYP24A1-like"/>
    <property type="match status" value="1"/>
</dbReference>
<dbReference type="Gene3D" id="1.10.630.10">
    <property type="entry name" value="Cytochrome P450"/>
    <property type="match status" value="1"/>
</dbReference>
<evidence type="ECO:0000256" key="7">
    <source>
        <dbReference type="ARBA" id="ARBA00023033"/>
    </source>
</evidence>
<evidence type="ECO:0000256" key="3">
    <source>
        <dbReference type="ARBA" id="ARBA00022617"/>
    </source>
</evidence>
<dbReference type="STRING" id="1965070.A0A3S3P737"/>
<sequence>MAFVSRLLSQGLQSAAKVRKNVRHQQLAFASTNSSIIDEEMNIDRELTGKCPFAGKSMAATQASGAYRDRPVNYRKAKKFDEVPKPYSLPLLGSSISVMREGGTQYLHEYIDRRHKELGPIFKDRTSAFNSIDIVFIASNKLMQHVYLNEGKHPIHLVPESWTLYNQVKNVQRGLFFMDGPEWRQLRSILEKMFLDREHISKFTSVFNEVITDLIYAWTAKSDHVTSANGETKRIALIDELEKDLYKWSIESLGAMIFGRRLGCIPSAHVLSSEFERLHEFVACVQQIFVESAKMTLIPAKYAYKFNLPMWKRFERAANGAITLARSYVEENMRNTSRSETADSVLKNLFAEKHITREMVCSIIVDLFIAAADTTSHGTQWSLYLLAKNPQCQQRLYDEINSAIKKDEIIEERHLKQLPYVRCIIKEALRLYPIAPFISRIITRDIVLGGYHVPKGKLIAMSLYTTGRDEKYFKDAQSFKPERWFRDPSKTLEERTFNAYACLPFGFGPRSCIGRRVAELQMQLLLARTVQKFKLEPECEEDINIKLRMITTPEKAIHLRFKERD</sequence>
<organism evidence="10 11">
    <name type="scientific">Dinothrombium tinctorium</name>
    <dbReference type="NCBI Taxonomy" id="1965070"/>
    <lineage>
        <taxon>Eukaryota</taxon>
        <taxon>Metazoa</taxon>
        <taxon>Ecdysozoa</taxon>
        <taxon>Arthropoda</taxon>
        <taxon>Chelicerata</taxon>
        <taxon>Arachnida</taxon>
        <taxon>Acari</taxon>
        <taxon>Acariformes</taxon>
        <taxon>Trombidiformes</taxon>
        <taxon>Prostigmata</taxon>
        <taxon>Anystina</taxon>
        <taxon>Parasitengona</taxon>
        <taxon>Trombidioidea</taxon>
        <taxon>Trombidiidae</taxon>
        <taxon>Dinothrombium</taxon>
    </lineage>
</organism>
<keyword evidence="11" id="KW-1185">Reference proteome</keyword>
<dbReference type="EMBL" id="NCKU01000250">
    <property type="protein sequence ID" value="RWS16315.1"/>
    <property type="molecule type" value="Genomic_DNA"/>
</dbReference>
<evidence type="ECO:0000256" key="9">
    <source>
        <dbReference type="RuleBase" id="RU000461"/>
    </source>
</evidence>
<dbReference type="SUPFAM" id="SSF48264">
    <property type="entry name" value="Cytochrome P450"/>
    <property type="match status" value="1"/>
</dbReference>
<dbReference type="Pfam" id="PF00067">
    <property type="entry name" value="p450"/>
    <property type="match status" value="1"/>
</dbReference>
<evidence type="ECO:0000256" key="4">
    <source>
        <dbReference type="ARBA" id="ARBA00022723"/>
    </source>
</evidence>
<keyword evidence="6 8" id="KW-0408">Iron</keyword>
<dbReference type="InterPro" id="IPR036396">
    <property type="entry name" value="Cyt_P450_sf"/>
</dbReference>
<proteinExistence type="inferred from homology"/>
<protein>
    <submittedName>
        <fullName evidence="10">Cytochrome P450 315a1-like protein</fullName>
    </submittedName>
</protein>
<evidence type="ECO:0000256" key="1">
    <source>
        <dbReference type="ARBA" id="ARBA00001971"/>
    </source>
</evidence>
<dbReference type="PANTHER" id="PTHR24279">
    <property type="entry name" value="CYTOCHROME P450"/>
    <property type="match status" value="1"/>
</dbReference>
<comment type="similarity">
    <text evidence="2 9">Belongs to the cytochrome P450 family.</text>
</comment>